<keyword evidence="7" id="KW-0067">ATP-binding</keyword>
<dbReference type="InterPro" id="IPR003846">
    <property type="entry name" value="SelO"/>
</dbReference>
<dbReference type="GeneID" id="11533124"/>
<organism evidence="10 11">
    <name type="scientific">Tetrapisispora phaffii (strain ATCC 24235 / CBS 4417 / NBRC 1672 / NRRL Y-8282 / UCD 70-5)</name>
    <name type="common">Yeast</name>
    <name type="synonym">Fabospora phaffii</name>
    <dbReference type="NCBI Taxonomy" id="1071381"/>
    <lineage>
        <taxon>Eukaryota</taxon>
        <taxon>Fungi</taxon>
        <taxon>Dikarya</taxon>
        <taxon>Ascomycota</taxon>
        <taxon>Saccharomycotina</taxon>
        <taxon>Saccharomycetes</taxon>
        <taxon>Saccharomycetales</taxon>
        <taxon>Saccharomycetaceae</taxon>
        <taxon>Tetrapisispora</taxon>
    </lineage>
</organism>
<dbReference type="GO" id="GO:0070733">
    <property type="term" value="F:AMPylase activity"/>
    <property type="evidence" value="ECO:0007669"/>
    <property type="project" value="EnsemblFungi"/>
</dbReference>
<keyword evidence="4" id="KW-0548">Nucleotidyltransferase</keyword>
<evidence type="ECO:0000313" key="10">
    <source>
        <dbReference type="EMBL" id="CCE65077.1"/>
    </source>
</evidence>
<proteinExistence type="inferred from homology"/>
<evidence type="ECO:0000256" key="1">
    <source>
        <dbReference type="ARBA" id="ARBA00001946"/>
    </source>
</evidence>
<dbReference type="GO" id="GO:0046872">
    <property type="term" value="F:metal ion binding"/>
    <property type="evidence" value="ECO:0007669"/>
    <property type="project" value="UniProtKB-KW"/>
</dbReference>
<evidence type="ECO:0000256" key="8">
    <source>
        <dbReference type="ARBA" id="ARBA00022842"/>
    </source>
</evidence>
<dbReference type="OrthoDB" id="10254721at2759"/>
<accession>G8BYY5</accession>
<comment type="cofactor">
    <cofactor evidence="1">
        <name>Mg(2+)</name>
        <dbReference type="ChEBI" id="CHEBI:18420"/>
    </cofactor>
</comment>
<comment type="similarity">
    <text evidence="2">Belongs to the SELO family.</text>
</comment>
<dbReference type="EMBL" id="HE612865">
    <property type="protein sequence ID" value="CCE65077.1"/>
    <property type="molecule type" value="Genomic_DNA"/>
</dbReference>
<dbReference type="GO" id="GO:0005739">
    <property type="term" value="C:mitochondrion"/>
    <property type="evidence" value="ECO:0007669"/>
    <property type="project" value="EnsemblFungi"/>
</dbReference>
<reference evidence="10 11" key="1">
    <citation type="journal article" date="2011" name="Proc. Natl. Acad. Sci. U.S.A.">
        <title>Evolutionary erosion of yeast sex chromosomes by mating-type switching accidents.</title>
        <authorList>
            <person name="Gordon J.L."/>
            <person name="Armisen D."/>
            <person name="Proux-Wera E."/>
            <person name="Oheigeartaigh S.S."/>
            <person name="Byrne K.P."/>
            <person name="Wolfe K.H."/>
        </authorList>
    </citation>
    <scope>NUCLEOTIDE SEQUENCE [LARGE SCALE GENOMIC DNA]</scope>
    <source>
        <strain evidence="11">ATCC 24235 / CBS 4417 / NBRC 1672 / NRRL Y-8282 / UCD 70-5</strain>
    </source>
</reference>
<dbReference type="GO" id="GO:0005524">
    <property type="term" value="F:ATP binding"/>
    <property type="evidence" value="ECO:0007669"/>
    <property type="project" value="UniProtKB-KW"/>
</dbReference>
<dbReference type="STRING" id="1071381.G8BYY5"/>
<evidence type="ECO:0000256" key="2">
    <source>
        <dbReference type="ARBA" id="ARBA00009747"/>
    </source>
</evidence>
<evidence type="ECO:0000256" key="7">
    <source>
        <dbReference type="ARBA" id="ARBA00022840"/>
    </source>
</evidence>
<dbReference type="Pfam" id="PF02696">
    <property type="entry name" value="SelO"/>
    <property type="match status" value="1"/>
</dbReference>
<evidence type="ECO:0000256" key="9">
    <source>
        <dbReference type="ARBA" id="ARBA00031547"/>
    </source>
</evidence>
<dbReference type="PANTHER" id="PTHR32057">
    <property type="entry name" value="PROTEIN ADENYLYLTRANSFERASE SELO, MITOCHONDRIAL"/>
    <property type="match status" value="1"/>
</dbReference>
<dbReference type="Proteomes" id="UP000005666">
    <property type="component" value="Chromosome 10"/>
</dbReference>
<dbReference type="HOGENOM" id="CLU_010245_2_1_1"/>
<dbReference type="PANTHER" id="PTHR32057:SF14">
    <property type="entry name" value="PROTEIN ADENYLYLTRANSFERASE SELO, MITOCHONDRIAL"/>
    <property type="match status" value="1"/>
</dbReference>
<dbReference type="eggNOG" id="KOG2542">
    <property type="taxonomic scope" value="Eukaryota"/>
</dbReference>
<keyword evidence="3" id="KW-0808">Transferase</keyword>
<gene>
    <name evidence="10" type="primary">TPHA0J02570</name>
    <name evidence="10" type="ordered locus">TPHA_0J02570</name>
</gene>
<protein>
    <recommendedName>
        <fullName evidence="9">Selenoprotein O</fullName>
    </recommendedName>
</protein>
<keyword evidence="5" id="KW-0479">Metal-binding</keyword>
<name>G8BYY5_TETPH</name>
<dbReference type="KEGG" id="tpf:TPHA_0J02570"/>
<sequence>MTEKRAILKALQESSSSSFIKKLTPDELIPNIKKAITLYETIKNPETDRVIKQKALKTFHTSRRVSNSHFSFNIPEKREHYKVTLINEKLIENDFHLEVNEELYRIFSGEDVYVNANQNIFPYSMTYAGYQFGSFAGQLGDGRVVNLFELKDINHKTQSFQLKGSGTTPYSRFGDGKAVIRSSIREFIISESLFSIGIPATRAVQLTILPGTKAQRDGFKYYTSAVTCRMSPSWIRVGNFDYFSWKPNMKNLLKLTDYCISHLFDNGSVFQKEINLNNFKKDFFKEKVSNMSSSKESSTNEHIATLEDESIYDQFFRHVVKLNAETVAYWQAYGFLNGVLNTDNTSIMGLSMDFGPFAVMDRFEPDYTPNHDDVTERYSFANQPTVIWWNLVQFAKSIAVLLGSGDKHIKSIQEMKDITELSKDMEEDIIKRANVLIPLVENEYTFRFTIKYAELMSLRLGVNLNLPTDLSTAVDIERAALITKEFCSAIVEPLLDILQVTKIDYNNFFVKLQEFNTPLISENFENSINKVNVDYLKIFFNDDSLARLATYFNGEKKLAQMAREDSGEIHKLLEIFEKIENWTLNYSKLIFSDRQLIASKYNPLFIPRSWVFDEVIDSIIEDQKNLLDNPEATLDLSLLYKLYNMSSNPYNKELWDHTLRPEKELEWTNMDIQGISDSKRYMKQCSCSS</sequence>
<evidence type="ECO:0000256" key="5">
    <source>
        <dbReference type="ARBA" id="ARBA00022723"/>
    </source>
</evidence>
<dbReference type="GO" id="GO:0045454">
    <property type="term" value="P:cell redox homeostasis"/>
    <property type="evidence" value="ECO:0007669"/>
    <property type="project" value="EnsemblFungi"/>
</dbReference>
<dbReference type="OMA" id="HVVNLNA"/>
<evidence type="ECO:0000256" key="4">
    <source>
        <dbReference type="ARBA" id="ARBA00022695"/>
    </source>
</evidence>
<keyword evidence="6" id="KW-0547">Nucleotide-binding</keyword>
<dbReference type="RefSeq" id="XP_003687511.1">
    <property type="nucleotide sequence ID" value="XM_003687463.1"/>
</dbReference>
<keyword evidence="8" id="KW-0460">Magnesium</keyword>
<keyword evidence="11" id="KW-1185">Reference proteome</keyword>
<evidence type="ECO:0000313" key="11">
    <source>
        <dbReference type="Proteomes" id="UP000005666"/>
    </source>
</evidence>
<evidence type="ECO:0000256" key="3">
    <source>
        <dbReference type="ARBA" id="ARBA00022679"/>
    </source>
</evidence>
<dbReference type="AlphaFoldDB" id="G8BYY5"/>
<evidence type="ECO:0000256" key="6">
    <source>
        <dbReference type="ARBA" id="ARBA00022741"/>
    </source>
</evidence>